<keyword evidence="7" id="KW-0472">Membrane</keyword>
<dbReference type="GO" id="GO:0006878">
    <property type="term" value="P:intracellular copper ion homeostasis"/>
    <property type="evidence" value="ECO:0007669"/>
    <property type="project" value="UniProtKB-UniRule"/>
</dbReference>
<protein>
    <submittedName>
        <fullName evidence="12">Cg3 protein, putative</fullName>
    </submittedName>
</protein>
<keyword evidence="10" id="KW-1015">Disulfide bond</keyword>
<feature type="binding site" evidence="9">
    <location>
        <position position="140"/>
    </location>
    <ligand>
        <name>Cu cation</name>
        <dbReference type="ChEBI" id="CHEBI:23378"/>
    </ligand>
</feature>
<keyword evidence="5 9" id="KW-0186">Copper</keyword>
<dbReference type="EMBL" id="LT608192">
    <property type="protein sequence ID" value="SCM23110.1"/>
    <property type="molecule type" value="Genomic_DNA"/>
</dbReference>
<dbReference type="PANTHER" id="PTHR12151">
    <property type="entry name" value="ELECTRON TRANSPORT PROTIN SCO1/SENC FAMILY MEMBER"/>
    <property type="match status" value="1"/>
</dbReference>
<dbReference type="AlphaFoldDB" id="A0A1C6YIB9"/>
<name>A0A1C6YIB9_PLACE</name>
<feature type="binding site" evidence="9">
    <location>
        <position position="241"/>
    </location>
    <ligand>
        <name>Cu cation</name>
        <dbReference type="ChEBI" id="CHEBI:23378"/>
    </ligand>
</feature>
<organism evidence="12 13">
    <name type="scientific">Plasmodium chabaudi adami</name>
    <dbReference type="NCBI Taxonomy" id="5826"/>
    <lineage>
        <taxon>Eukaryota</taxon>
        <taxon>Sar</taxon>
        <taxon>Alveolata</taxon>
        <taxon>Apicomplexa</taxon>
        <taxon>Aconoidasida</taxon>
        <taxon>Haemosporida</taxon>
        <taxon>Plasmodiidae</taxon>
        <taxon>Plasmodium</taxon>
        <taxon>Plasmodium (Vinckeia)</taxon>
    </lineage>
</organism>
<reference evidence="12 13" key="1">
    <citation type="submission" date="2016-08" db="EMBL/GenBank/DDBJ databases">
        <authorList>
            <consortium name="Pathogen Informatics"/>
        </authorList>
    </citation>
    <scope>NUCLEOTIDE SEQUENCE [LARGE SCALE GENOMIC DNA]</scope>
    <source>
        <strain evidence="12 13">DS</strain>
    </source>
</reference>
<dbReference type="Pfam" id="PF02630">
    <property type="entry name" value="SCO1-SenC"/>
    <property type="match status" value="1"/>
</dbReference>
<keyword evidence="4 8" id="KW-0999">Mitochondrion inner membrane</keyword>
<keyword evidence="6 8" id="KW-0496">Mitochondrion</keyword>
<dbReference type="CDD" id="cd02968">
    <property type="entry name" value="SCO"/>
    <property type="match status" value="1"/>
</dbReference>
<keyword evidence="3 9" id="KW-0479">Metal-binding</keyword>
<evidence type="ECO:0000256" key="6">
    <source>
        <dbReference type="ARBA" id="ARBA00023128"/>
    </source>
</evidence>
<dbReference type="GO" id="GO:0005507">
    <property type="term" value="F:copper ion binding"/>
    <property type="evidence" value="ECO:0007669"/>
    <property type="project" value="InterPro"/>
</dbReference>
<dbReference type="PROSITE" id="PS51352">
    <property type="entry name" value="THIOREDOXIN_2"/>
    <property type="match status" value="1"/>
</dbReference>
<evidence type="ECO:0000256" key="9">
    <source>
        <dbReference type="PIRSR" id="PIRSR037736-1"/>
    </source>
</evidence>
<dbReference type="GO" id="GO:0016531">
    <property type="term" value="F:copper chaperone activity"/>
    <property type="evidence" value="ECO:0007669"/>
    <property type="project" value="InterPro"/>
</dbReference>
<gene>
    <name evidence="12" type="ORF">PCHDS_000326600</name>
</gene>
<dbReference type="InterPro" id="IPR013766">
    <property type="entry name" value="Thioredoxin_domain"/>
</dbReference>
<evidence type="ECO:0000256" key="5">
    <source>
        <dbReference type="ARBA" id="ARBA00023008"/>
    </source>
</evidence>
<feature type="binding site" evidence="9">
    <location>
        <position position="144"/>
    </location>
    <ligand>
        <name>Cu cation</name>
        <dbReference type="ChEBI" id="CHEBI:23378"/>
    </ligand>
</feature>
<dbReference type="PANTHER" id="PTHR12151:SF5">
    <property type="entry name" value="AT19154P"/>
    <property type="match status" value="1"/>
</dbReference>
<evidence type="ECO:0000256" key="8">
    <source>
        <dbReference type="PIRNR" id="PIRNR037736"/>
    </source>
</evidence>
<dbReference type="InterPro" id="IPR036249">
    <property type="entry name" value="Thioredoxin-like_sf"/>
</dbReference>
<comment type="subcellular location">
    <subcellularLocation>
        <location evidence="1 8">Mitochondrion inner membrane</location>
    </subcellularLocation>
</comment>
<evidence type="ECO:0000313" key="12">
    <source>
        <dbReference type="EMBL" id="SCM23110.1"/>
    </source>
</evidence>
<evidence type="ECO:0000256" key="10">
    <source>
        <dbReference type="PIRSR" id="PIRSR603782-2"/>
    </source>
</evidence>
<evidence type="ECO:0000256" key="3">
    <source>
        <dbReference type="ARBA" id="ARBA00022723"/>
    </source>
</evidence>
<dbReference type="GO" id="GO:0033617">
    <property type="term" value="P:mitochondrial respiratory chain complex IV assembly"/>
    <property type="evidence" value="ECO:0007669"/>
    <property type="project" value="TreeGrafter"/>
</dbReference>
<sequence length="288" mass="33466">MNKIVLRNVSKVKGDGAFCKSYIKFNLNKYENKINFETKLNFSTNKRNEENPLKKKKSIFLTWKCFVFNLGLCIPTLYLYKLQCDKKHGGKNHIGKTRVENIGKPLIGGNFTLIDYNGNIVTNQTFKGKYCLIYFGFSYCPDICPQELEKQTIVFEKISKKYGDIVTPIFITVDPNRDTVAQINYYCKSFNPKLIGLTGTKDLIKHVAKLFRVYYNEHITDMGNTNQTVTNQNKYNYLIDHSIIHYLLDTEGKFVDFFGKNCTINEMVDRISQYLDEHIASQKKLQKN</sequence>
<feature type="disulfide bond" description="Redox-active" evidence="10">
    <location>
        <begin position="140"/>
        <end position="144"/>
    </location>
</feature>
<dbReference type="Proteomes" id="UP000507536">
    <property type="component" value="Chromosome 12"/>
</dbReference>
<accession>A0A1C6YIB9</accession>
<dbReference type="GO" id="GO:0005743">
    <property type="term" value="C:mitochondrial inner membrane"/>
    <property type="evidence" value="ECO:0007669"/>
    <property type="project" value="UniProtKB-SubCell"/>
</dbReference>
<evidence type="ECO:0000256" key="1">
    <source>
        <dbReference type="ARBA" id="ARBA00004273"/>
    </source>
</evidence>
<evidence type="ECO:0000259" key="11">
    <source>
        <dbReference type="PROSITE" id="PS51352"/>
    </source>
</evidence>
<evidence type="ECO:0000313" key="13">
    <source>
        <dbReference type="Proteomes" id="UP000507536"/>
    </source>
</evidence>
<feature type="domain" description="Thioredoxin" evidence="11">
    <location>
        <begin position="102"/>
        <end position="280"/>
    </location>
</feature>
<comment type="similarity">
    <text evidence="2 8">Belongs to the SCO1/2 family.</text>
</comment>
<dbReference type="InterPro" id="IPR003782">
    <property type="entry name" value="SCO1/SenC"/>
</dbReference>
<evidence type="ECO:0000256" key="2">
    <source>
        <dbReference type="ARBA" id="ARBA00010996"/>
    </source>
</evidence>
<evidence type="ECO:0000256" key="7">
    <source>
        <dbReference type="ARBA" id="ARBA00023136"/>
    </source>
</evidence>
<dbReference type="SUPFAM" id="SSF52833">
    <property type="entry name" value="Thioredoxin-like"/>
    <property type="match status" value="1"/>
</dbReference>
<dbReference type="InterPro" id="IPR017276">
    <property type="entry name" value="Synth_of_cyt-c-oxidase_Sco1/2"/>
</dbReference>
<dbReference type="FunFam" id="3.40.30.10:FF:000013">
    <property type="entry name" value="Blast:Protein SCO1 homolog, mitochondrial"/>
    <property type="match status" value="1"/>
</dbReference>
<evidence type="ECO:0000256" key="4">
    <source>
        <dbReference type="ARBA" id="ARBA00022792"/>
    </source>
</evidence>
<dbReference type="Gene3D" id="3.40.30.10">
    <property type="entry name" value="Glutaredoxin"/>
    <property type="match status" value="1"/>
</dbReference>
<proteinExistence type="inferred from homology"/>
<dbReference type="PIRSF" id="PIRSF037736">
    <property type="entry name" value="SCO1"/>
    <property type="match status" value="1"/>
</dbReference>